<dbReference type="EMBL" id="BAABIE010000007">
    <property type="protein sequence ID" value="GAA4748965.1"/>
    <property type="molecule type" value="Genomic_DNA"/>
</dbReference>
<proteinExistence type="inferred from homology"/>
<dbReference type="PROSITE" id="PS00061">
    <property type="entry name" value="ADH_SHORT"/>
    <property type="match status" value="1"/>
</dbReference>
<dbReference type="PANTHER" id="PTHR44196">
    <property type="entry name" value="DEHYDROGENASE/REDUCTASE SDR FAMILY MEMBER 7B"/>
    <property type="match status" value="1"/>
</dbReference>
<dbReference type="InterPro" id="IPR036291">
    <property type="entry name" value="NAD(P)-bd_dom_sf"/>
</dbReference>
<dbReference type="PANTHER" id="PTHR44196:SF1">
    <property type="entry name" value="DEHYDROGENASE_REDUCTASE SDR FAMILY MEMBER 7B"/>
    <property type="match status" value="1"/>
</dbReference>
<keyword evidence="2" id="KW-0560">Oxidoreductase</keyword>
<dbReference type="NCBIfam" id="NF005539">
    <property type="entry name" value="PRK07201.1"/>
    <property type="match status" value="1"/>
</dbReference>
<dbReference type="InterPro" id="IPR013120">
    <property type="entry name" value="FAR_NAD-bd"/>
</dbReference>
<dbReference type="Proteomes" id="UP001500822">
    <property type="component" value="Unassembled WGS sequence"/>
</dbReference>
<dbReference type="InterPro" id="IPR057313">
    <property type="entry name" value="Maqu_2507-like"/>
</dbReference>
<evidence type="ECO:0000256" key="1">
    <source>
        <dbReference type="ARBA" id="ARBA00006484"/>
    </source>
</evidence>
<gene>
    <name evidence="4" type="ORF">GCM10023217_19010</name>
</gene>
<evidence type="ECO:0000259" key="3">
    <source>
        <dbReference type="Pfam" id="PF07993"/>
    </source>
</evidence>
<accession>A0ABP8Z7P3</accession>
<dbReference type="SUPFAM" id="SSF51735">
    <property type="entry name" value="NAD(P)-binding Rossmann-fold domains"/>
    <property type="match status" value="2"/>
</dbReference>
<reference evidence="5" key="1">
    <citation type="journal article" date="2019" name="Int. J. Syst. Evol. Microbiol.">
        <title>The Global Catalogue of Microorganisms (GCM) 10K type strain sequencing project: providing services to taxonomists for standard genome sequencing and annotation.</title>
        <authorList>
            <consortium name="The Broad Institute Genomics Platform"/>
            <consortium name="The Broad Institute Genome Sequencing Center for Infectious Disease"/>
            <person name="Wu L."/>
            <person name="Ma J."/>
        </authorList>
    </citation>
    <scope>NUCLEOTIDE SEQUENCE [LARGE SCALE GENOMIC DNA]</scope>
    <source>
        <strain evidence="5">JCM 18077</strain>
    </source>
</reference>
<dbReference type="CDD" id="cd05233">
    <property type="entry name" value="SDR_c"/>
    <property type="match status" value="1"/>
</dbReference>
<keyword evidence="5" id="KW-1185">Reference proteome</keyword>
<dbReference type="Pfam" id="PF07993">
    <property type="entry name" value="NAD_binding_4"/>
    <property type="match status" value="1"/>
</dbReference>
<dbReference type="PRINTS" id="PR00081">
    <property type="entry name" value="GDHRDH"/>
</dbReference>
<protein>
    <submittedName>
        <fullName evidence="4">SDR family oxidoreductase</fullName>
    </submittedName>
</protein>
<dbReference type="InterPro" id="IPR020904">
    <property type="entry name" value="Sc_DH/Rdtase_CS"/>
</dbReference>
<dbReference type="Gene3D" id="3.40.50.720">
    <property type="entry name" value="NAD(P)-binding Rossmann-like Domain"/>
    <property type="match status" value="2"/>
</dbReference>
<name>A0ABP8Z7P3_9ACTN</name>
<comment type="caution">
    <text evidence="4">The sequence shown here is derived from an EMBL/GenBank/DDBJ whole genome shotgun (WGS) entry which is preliminary data.</text>
</comment>
<sequence>MNRFLVTGSCGLLGRRVLTRLLADPSASVTALVDTEDLPRLAAIGEKIDGGDRITAVVRLDDESLDAVDHVLHLGDAGRPDPEETAQLVEFAVARDAMLHHLSSIAVSGDHDEAFSEDDFDLGQEFPTAAQRAAFDAEKLVRETEGLHWRIYRPSTIVGDSTTGEMDRIDGPYYFFPWLRGLGKLPSFLPLPVFGVGFVNVVPVDYVADALVALVGHEPDESGRVFHLSDPERRTLTELFNALAPALDAPRGFDLVPGVLARPLLAVTGHNPLRTGRDLVVQQLGIPPETIDDVPVPMYFLSDTSTATLEDLGVTLPELADYAPRLWTYWSEHLDPARYRHDDERGPLVGKNIIITGGSSGIGKATARMCITRGANVILVSRETDQLIETVDELNAELPKPGFPLGMASAYPADITDEESVRTLIKSIIAEHEHIDVLVNNAGRSIRRASVNALDRAHDYQRLMAVNYFGAVYMTLSVLPHMIERQSGHIVNVSSVEVQSRAPRFGAYAASKAALEAFADATGAETLSDHVTFTNVRLPITRTRMIAPTRAYESRRGIWGVDKAANRILKAIVERPKRVNSFWGDVAEFGHWAAPRLTNRIMHQEYLAVAESEAALGTTSR</sequence>
<dbReference type="PRINTS" id="PR00080">
    <property type="entry name" value="SDRFAMILY"/>
</dbReference>
<dbReference type="RefSeq" id="WP_345313293.1">
    <property type="nucleotide sequence ID" value="NZ_BAABIE010000007.1"/>
</dbReference>
<comment type="similarity">
    <text evidence="1">Belongs to the short-chain dehydrogenases/reductases (SDR) family.</text>
</comment>
<evidence type="ECO:0000313" key="4">
    <source>
        <dbReference type="EMBL" id="GAA4748965.1"/>
    </source>
</evidence>
<evidence type="ECO:0000313" key="5">
    <source>
        <dbReference type="Proteomes" id="UP001500822"/>
    </source>
</evidence>
<organism evidence="4 5">
    <name type="scientific">Gordonia alkaliphila</name>
    <dbReference type="NCBI Taxonomy" id="1053547"/>
    <lineage>
        <taxon>Bacteria</taxon>
        <taxon>Bacillati</taxon>
        <taxon>Actinomycetota</taxon>
        <taxon>Actinomycetes</taxon>
        <taxon>Mycobacteriales</taxon>
        <taxon>Gordoniaceae</taxon>
        <taxon>Gordonia</taxon>
    </lineage>
</organism>
<dbReference type="InterPro" id="IPR002347">
    <property type="entry name" value="SDR_fam"/>
</dbReference>
<dbReference type="Pfam" id="PF00106">
    <property type="entry name" value="adh_short"/>
    <property type="match status" value="1"/>
</dbReference>
<evidence type="ECO:0000256" key="2">
    <source>
        <dbReference type="ARBA" id="ARBA00023002"/>
    </source>
</evidence>
<feature type="domain" description="Thioester reductase (TE)" evidence="3">
    <location>
        <begin position="68"/>
        <end position="210"/>
    </location>
</feature>